<evidence type="ECO:0000313" key="3">
    <source>
        <dbReference type="Proteomes" id="UP000244940"/>
    </source>
</evidence>
<dbReference type="SUPFAM" id="SSF51735">
    <property type="entry name" value="NAD(P)-binding Rossmann-fold domains"/>
    <property type="match status" value="1"/>
</dbReference>
<dbReference type="InterPro" id="IPR001509">
    <property type="entry name" value="Epimerase_deHydtase"/>
</dbReference>
<feature type="domain" description="NAD-dependent epimerase/dehydratase" evidence="1">
    <location>
        <begin position="70"/>
        <end position="153"/>
    </location>
</feature>
<name>A0A2U2C905_9RHOB</name>
<dbReference type="Gene3D" id="3.40.50.720">
    <property type="entry name" value="NAD(P)-binding Rossmann-like Domain"/>
    <property type="match status" value="1"/>
</dbReference>
<dbReference type="EMBL" id="QEYD01000007">
    <property type="protein sequence ID" value="PWE28342.1"/>
    <property type="molecule type" value="Genomic_DNA"/>
</dbReference>
<dbReference type="OrthoDB" id="7687386at2"/>
<reference evidence="2 3" key="1">
    <citation type="submission" date="2018-05" db="EMBL/GenBank/DDBJ databases">
        <title>Pararhodobacter marina sp. nov., isolated from deep-sea water of the Indian Ocean.</title>
        <authorList>
            <person name="Lai Q.Sr."/>
            <person name="Liu X."/>
            <person name="Shao Z."/>
        </authorList>
    </citation>
    <scope>NUCLEOTIDE SEQUENCE [LARGE SCALE GENOMIC DNA]</scope>
    <source>
        <strain evidence="2 3">CIC4N-9</strain>
    </source>
</reference>
<protein>
    <recommendedName>
        <fullName evidence="1">NAD-dependent epimerase/dehydratase domain-containing protein</fullName>
    </recommendedName>
</protein>
<dbReference type="GeneID" id="94365902"/>
<dbReference type="Proteomes" id="UP000244940">
    <property type="component" value="Unassembled WGS sequence"/>
</dbReference>
<evidence type="ECO:0000259" key="1">
    <source>
        <dbReference type="Pfam" id="PF01370"/>
    </source>
</evidence>
<gene>
    <name evidence="2" type="ORF">C4N9_13485</name>
</gene>
<dbReference type="Pfam" id="PF01370">
    <property type="entry name" value="Epimerase"/>
    <property type="match status" value="1"/>
</dbReference>
<evidence type="ECO:0000313" key="2">
    <source>
        <dbReference type="EMBL" id="PWE28342.1"/>
    </source>
</evidence>
<keyword evidence="3" id="KW-1185">Reference proteome</keyword>
<comment type="caution">
    <text evidence="2">The sequence shown here is derived from an EMBL/GenBank/DDBJ whole genome shotgun (WGS) entry which is preliminary data.</text>
</comment>
<dbReference type="InterPro" id="IPR036291">
    <property type="entry name" value="NAD(P)-bd_dom_sf"/>
</dbReference>
<proteinExistence type="predicted"/>
<accession>A0A2U2C905</accession>
<dbReference type="AlphaFoldDB" id="A0A2U2C905"/>
<dbReference type="RefSeq" id="WP_109533848.1">
    <property type="nucleotide sequence ID" value="NZ_QEYD01000007.1"/>
</dbReference>
<organism evidence="2 3">
    <name type="scientific">Pararhodobacter marinus</name>
    <dbReference type="NCBI Taxonomy" id="2184063"/>
    <lineage>
        <taxon>Bacteria</taxon>
        <taxon>Pseudomonadati</taxon>
        <taxon>Pseudomonadota</taxon>
        <taxon>Alphaproteobacteria</taxon>
        <taxon>Rhodobacterales</taxon>
        <taxon>Paracoccaceae</taxon>
        <taxon>Pararhodobacter</taxon>
    </lineage>
</organism>
<sequence>MNTLLVTGANGRVARLLRRASVPGALWSQRGPGADLDWSPLDGPQALLDHCARHGVPGTLCMLAGVTPGPGARIEDNAALGRAAVEAAQAAGIPRVLLASSSAVYGHGRARPWSEDDPTRPANPYGEAKLAMERACAAPGVTMLRIGNVAGADALLTNPRRPLRLDRFADGTGPVRSYIGPQTLARLLHRLAQAPTLPPVLNIGAPRPVDMADLALAAGLPVERQPAPPEAIAALTLDTTRLEQLFPFADTDSAPAAMIAQWRACKEPS</sequence>